<dbReference type="Proteomes" id="UP000053558">
    <property type="component" value="Unassembled WGS sequence"/>
</dbReference>
<dbReference type="KEGG" id="cput:CONPUDRAFT_75332"/>
<accession>A0A5M3MI60</accession>
<evidence type="ECO:0000313" key="1">
    <source>
        <dbReference type="EMBL" id="EIW78727.1"/>
    </source>
</evidence>
<dbReference type="AlphaFoldDB" id="A0A5M3MI60"/>
<proteinExistence type="predicted"/>
<keyword evidence="2" id="KW-1185">Reference proteome</keyword>
<gene>
    <name evidence="1" type="ORF">CONPUDRAFT_75332</name>
</gene>
<sequence length="420" mass="48040">MHSTCDKGAEALTPIEQCTINVPYKKMVILVEVHKYNLWTCVTEVLDNNLLAPHFEWDAQKIFQCNGKCPRLICLIPKGNLHNSGTAQQGHKAMQTYKTVSKNAGEKELKEYGLHRGENVFYDIKHLDIHDALSFDHLHFCHSGLFGWHFLPELQKIIKYQALMVTSLFRFDQIPCWQNLNHFDSAIDTSFSDGNKLFNMSKQILFAAHNLLTPRMSPEGYALFWLIQSYLEVNCYIGLGIHMKDTIKASKEEFARFNNLLEEYIDISDKSMIPILKKDWNFSKSHYFKHVFEDIQNKGATCNYSTWTNKGVHALLKAAYGCNNGKGIADQIMRVNQHCLAVDLILGWVIEYKANTSQCNNLVNSNERPRTPQASMTIEALQAKYSGDIALQQLQHAHQIFTNLTLPNISSMEAYKAHCT</sequence>
<dbReference type="GeneID" id="19209321"/>
<dbReference type="RefSeq" id="XP_007771188.1">
    <property type="nucleotide sequence ID" value="XM_007772998.1"/>
</dbReference>
<reference evidence="2" key="1">
    <citation type="journal article" date="2012" name="Science">
        <title>The Paleozoic origin of enzymatic lignin decomposition reconstructed from 31 fungal genomes.</title>
        <authorList>
            <person name="Floudas D."/>
            <person name="Binder M."/>
            <person name="Riley R."/>
            <person name="Barry K."/>
            <person name="Blanchette R.A."/>
            <person name="Henrissat B."/>
            <person name="Martinez A.T."/>
            <person name="Otillar R."/>
            <person name="Spatafora J.W."/>
            <person name="Yadav J.S."/>
            <person name="Aerts A."/>
            <person name="Benoit I."/>
            <person name="Boyd A."/>
            <person name="Carlson A."/>
            <person name="Copeland A."/>
            <person name="Coutinho P.M."/>
            <person name="de Vries R.P."/>
            <person name="Ferreira P."/>
            <person name="Findley K."/>
            <person name="Foster B."/>
            <person name="Gaskell J."/>
            <person name="Glotzer D."/>
            <person name="Gorecki P."/>
            <person name="Heitman J."/>
            <person name="Hesse C."/>
            <person name="Hori C."/>
            <person name="Igarashi K."/>
            <person name="Jurgens J.A."/>
            <person name="Kallen N."/>
            <person name="Kersten P."/>
            <person name="Kohler A."/>
            <person name="Kuees U."/>
            <person name="Kumar T.K.A."/>
            <person name="Kuo A."/>
            <person name="LaButti K."/>
            <person name="Larrondo L.F."/>
            <person name="Lindquist E."/>
            <person name="Ling A."/>
            <person name="Lombard V."/>
            <person name="Lucas S."/>
            <person name="Lundell T."/>
            <person name="Martin R."/>
            <person name="McLaughlin D.J."/>
            <person name="Morgenstern I."/>
            <person name="Morin E."/>
            <person name="Murat C."/>
            <person name="Nagy L.G."/>
            <person name="Nolan M."/>
            <person name="Ohm R.A."/>
            <person name="Patyshakuliyeva A."/>
            <person name="Rokas A."/>
            <person name="Ruiz-Duenas F.J."/>
            <person name="Sabat G."/>
            <person name="Salamov A."/>
            <person name="Samejima M."/>
            <person name="Schmutz J."/>
            <person name="Slot J.C."/>
            <person name="St John F."/>
            <person name="Stenlid J."/>
            <person name="Sun H."/>
            <person name="Sun S."/>
            <person name="Syed K."/>
            <person name="Tsang A."/>
            <person name="Wiebenga A."/>
            <person name="Young D."/>
            <person name="Pisabarro A."/>
            <person name="Eastwood D.C."/>
            <person name="Martin F."/>
            <person name="Cullen D."/>
            <person name="Grigoriev I.V."/>
            <person name="Hibbett D.S."/>
        </authorList>
    </citation>
    <scope>NUCLEOTIDE SEQUENCE [LARGE SCALE GENOMIC DNA]</scope>
    <source>
        <strain evidence="2">RWD-64-598 SS2</strain>
    </source>
</reference>
<organism evidence="1 2">
    <name type="scientific">Coniophora puteana (strain RWD-64-598)</name>
    <name type="common">Brown rot fungus</name>
    <dbReference type="NCBI Taxonomy" id="741705"/>
    <lineage>
        <taxon>Eukaryota</taxon>
        <taxon>Fungi</taxon>
        <taxon>Dikarya</taxon>
        <taxon>Basidiomycota</taxon>
        <taxon>Agaricomycotina</taxon>
        <taxon>Agaricomycetes</taxon>
        <taxon>Agaricomycetidae</taxon>
        <taxon>Boletales</taxon>
        <taxon>Coniophorineae</taxon>
        <taxon>Coniophoraceae</taxon>
        <taxon>Coniophora</taxon>
    </lineage>
</organism>
<dbReference type="OMA" id="MERIYQS"/>
<protein>
    <submittedName>
        <fullName evidence="1">Uncharacterized protein</fullName>
    </submittedName>
</protein>
<dbReference type="EMBL" id="JH711582">
    <property type="protein sequence ID" value="EIW78727.1"/>
    <property type="molecule type" value="Genomic_DNA"/>
</dbReference>
<name>A0A5M3MI60_CONPW</name>
<comment type="caution">
    <text evidence="1">The sequence shown here is derived from an EMBL/GenBank/DDBJ whole genome shotgun (WGS) entry which is preliminary data.</text>
</comment>
<evidence type="ECO:0000313" key="2">
    <source>
        <dbReference type="Proteomes" id="UP000053558"/>
    </source>
</evidence>
<dbReference type="OrthoDB" id="3239511at2759"/>